<evidence type="ECO:0000313" key="4">
    <source>
        <dbReference type="Proteomes" id="UP001165079"/>
    </source>
</evidence>
<protein>
    <submittedName>
        <fullName evidence="3">Uncharacterized protein</fullName>
    </submittedName>
</protein>
<feature type="transmembrane region" description="Helical" evidence="2">
    <location>
        <begin position="97"/>
        <end position="120"/>
    </location>
</feature>
<keyword evidence="2" id="KW-0812">Transmembrane</keyword>
<feature type="compositionally biased region" description="Low complexity" evidence="1">
    <location>
        <begin position="1"/>
        <end position="27"/>
    </location>
</feature>
<evidence type="ECO:0000256" key="2">
    <source>
        <dbReference type="SAM" id="Phobius"/>
    </source>
</evidence>
<reference evidence="3" key="1">
    <citation type="submission" date="2023-03" db="EMBL/GenBank/DDBJ databases">
        <title>Actinorhabdospora filicis NBRC 111898.</title>
        <authorList>
            <person name="Ichikawa N."/>
            <person name="Sato H."/>
            <person name="Tonouchi N."/>
        </authorList>
    </citation>
    <scope>NUCLEOTIDE SEQUENCE</scope>
    <source>
        <strain evidence="3">NBRC 111898</strain>
    </source>
</reference>
<feature type="transmembrane region" description="Helical" evidence="2">
    <location>
        <begin position="185"/>
        <end position="211"/>
    </location>
</feature>
<feature type="compositionally biased region" description="Low complexity" evidence="1">
    <location>
        <begin position="54"/>
        <end position="69"/>
    </location>
</feature>
<sequence>MTYPPQQPYGGQPNPYGQQPDPYGQQPVTGVPYGQPSSGAPYGQPQSPAPYGQPDPYGQQQPAYGQPAYQQPGYAVPQQGYGQPQPPGERPQSVTTAAMLTMGSVVLALIGGIIGLVYALGAEGRCEDYLVSQGLSDTYGSCATISAGTTVVPSAIFYLIITLLFTAIAIGLLRGINGLRITAFVVYGLYAVCGVFGIIGALGAAATYSALGSDAADYLVPGWYVPVSVISSLLSLGIAITVIVMLAGNASKSWFAAMRTAKQHGLA</sequence>
<comment type="caution">
    <text evidence="3">The sequence shown here is derived from an EMBL/GenBank/DDBJ whole genome shotgun (WGS) entry which is preliminary data.</text>
</comment>
<feature type="transmembrane region" description="Helical" evidence="2">
    <location>
        <begin position="155"/>
        <end position="173"/>
    </location>
</feature>
<feature type="region of interest" description="Disordered" evidence="1">
    <location>
        <begin position="74"/>
        <end position="93"/>
    </location>
</feature>
<keyword evidence="4" id="KW-1185">Reference proteome</keyword>
<gene>
    <name evidence="3" type="ORF">Afil01_19800</name>
</gene>
<organism evidence="3 4">
    <name type="scientific">Actinorhabdospora filicis</name>
    <dbReference type="NCBI Taxonomy" id="1785913"/>
    <lineage>
        <taxon>Bacteria</taxon>
        <taxon>Bacillati</taxon>
        <taxon>Actinomycetota</taxon>
        <taxon>Actinomycetes</taxon>
        <taxon>Micromonosporales</taxon>
        <taxon>Micromonosporaceae</taxon>
        <taxon>Actinorhabdospora</taxon>
    </lineage>
</organism>
<feature type="region of interest" description="Disordered" evidence="1">
    <location>
        <begin position="1"/>
        <end position="69"/>
    </location>
</feature>
<accession>A0A9W6SJK0</accession>
<evidence type="ECO:0000256" key="1">
    <source>
        <dbReference type="SAM" id="MobiDB-lite"/>
    </source>
</evidence>
<dbReference type="Proteomes" id="UP001165079">
    <property type="component" value="Unassembled WGS sequence"/>
</dbReference>
<name>A0A9W6SJK0_9ACTN</name>
<dbReference type="EMBL" id="BSTX01000001">
    <property type="protein sequence ID" value="GLZ77173.1"/>
    <property type="molecule type" value="Genomic_DNA"/>
</dbReference>
<dbReference type="AlphaFoldDB" id="A0A9W6SJK0"/>
<evidence type="ECO:0000313" key="3">
    <source>
        <dbReference type="EMBL" id="GLZ77173.1"/>
    </source>
</evidence>
<keyword evidence="2" id="KW-0472">Membrane</keyword>
<keyword evidence="2" id="KW-1133">Transmembrane helix</keyword>
<dbReference type="RefSeq" id="WP_285662304.1">
    <property type="nucleotide sequence ID" value="NZ_BSTX01000001.1"/>
</dbReference>
<proteinExistence type="predicted"/>
<feature type="transmembrane region" description="Helical" evidence="2">
    <location>
        <begin position="223"/>
        <end position="248"/>
    </location>
</feature>
<feature type="compositionally biased region" description="Low complexity" evidence="1">
    <location>
        <begin position="74"/>
        <end position="83"/>
    </location>
</feature>